<feature type="region of interest" description="Disordered" evidence="1">
    <location>
        <begin position="219"/>
        <end position="313"/>
    </location>
</feature>
<feature type="compositionally biased region" description="Pro residues" evidence="1">
    <location>
        <begin position="228"/>
        <end position="250"/>
    </location>
</feature>
<dbReference type="InParanoid" id="A0A0G4GYP9"/>
<feature type="compositionally biased region" description="Basic residues" evidence="1">
    <location>
        <begin position="96"/>
        <end position="110"/>
    </location>
</feature>
<feature type="region of interest" description="Disordered" evidence="1">
    <location>
        <begin position="92"/>
        <end position="130"/>
    </location>
</feature>
<dbReference type="Proteomes" id="UP000041254">
    <property type="component" value="Unassembled WGS sequence"/>
</dbReference>
<dbReference type="AlphaFoldDB" id="A0A0G4GYP9"/>
<feature type="compositionally biased region" description="Low complexity" evidence="1">
    <location>
        <begin position="112"/>
        <end position="123"/>
    </location>
</feature>
<dbReference type="VEuPathDB" id="CryptoDB:Vbra_19108"/>
<proteinExistence type="predicted"/>
<evidence type="ECO:0000313" key="2">
    <source>
        <dbReference type="EMBL" id="CEM36162.1"/>
    </source>
</evidence>
<organism evidence="2 3">
    <name type="scientific">Vitrella brassicaformis (strain CCMP3155)</name>
    <dbReference type="NCBI Taxonomy" id="1169540"/>
    <lineage>
        <taxon>Eukaryota</taxon>
        <taxon>Sar</taxon>
        <taxon>Alveolata</taxon>
        <taxon>Colpodellida</taxon>
        <taxon>Vitrellaceae</taxon>
        <taxon>Vitrella</taxon>
    </lineage>
</organism>
<feature type="compositionally biased region" description="Polar residues" evidence="1">
    <location>
        <begin position="268"/>
        <end position="281"/>
    </location>
</feature>
<keyword evidence="3" id="KW-1185">Reference proteome</keyword>
<dbReference type="EMBL" id="CDMY01000878">
    <property type="protein sequence ID" value="CEM36162.1"/>
    <property type="molecule type" value="Genomic_DNA"/>
</dbReference>
<name>A0A0G4GYP9_VITBC</name>
<protein>
    <submittedName>
        <fullName evidence="2">Uncharacterized protein</fullName>
    </submittedName>
</protein>
<gene>
    <name evidence="2" type="ORF">Vbra_19108</name>
</gene>
<evidence type="ECO:0000313" key="3">
    <source>
        <dbReference type="Proteomes" id="UP000041254"/>
    </source>
</evidence>
<accession>A0A0G4GYP9</accession>
<sequence length="463" mass="49583">MRYCKDMLEMLADNRLVLLKEVDRGGNAIVFKVNSLLVPGVFHAVKAIPRANFLGPDGLCSEAEILDKYRRLFALRPGANLCEIHTVHQHGMDRRRGSRRGPRERGRRAAYRTEGAAGAATTTQPPMSLQNVSVHPNVTIDSNAGYGCGRAIVQQRDTVLRSQHAHQEGSVGWCKKAPVPFVSDKFLRGPNSNPIKAYTLGAKDVAGYASASSPLAWQGWSPGGGSPPTRPPGGGFPPTRPPGVGSPPLHPNTTRKSHTRRNPRTVGVSVNSGTTQAQANGENFAPHTRLARQTDRQTGRQTRTTPANPYTPHATGMGVAGIMPLGSGAQHQQQQQGPVGGGGLGGGLSASECHILDTLTQTLTQLAAEQMESGSMDPGAKRAALQAKLMELANQSGLTLNTSQMDKMIQQAQNDDQTRWHGTARHGTHVYIYTYSNWGAGGVDGWEGGRGAFMDISTSWLTD</sequence>
<feature type="compositionally biased region" description="Basic residues" evidence="1">
    <location>
        <begin position="253"/>
        <end position="263"/>
    </location>
</feature>
<reference evidence="2 3" key="1">
    <citation type="submission" date="2014-11" db="EMBL/GenBank/DDBJ databases">
        <authorList>
            <person name="Zhu J."/>
            <person name="Qi W."/>
            <person name="Song R."/>
        </authorList>
    </citation>
    <scope>NUCLEOTIDE SEQUENCE [LARGE SCALE GENOMIC DNA]</scope>
</reference>
<evidence type="ECO:0000256" key="1">
    <source>
        <dbReference type="SAM" id="MobiDB-lite"/>
    </source>
</evidence>